<dbReference type="EMBL" id="HBJA01143913">
    <property type="protein sequence ID" value="CAE0838155.1"/>
    <property type="molecule type" value="Transcribed_RNA"/>
</dbReference>
<reference evidence="4" key="1">
    <citation type="submission" date="2021-01" db="EMBL/GenBank/DDBJ databases">
        <authorList>
            <person name="Corre E."/>
            <person name="Pelletier E."/>
            <person name="Niang G."/>
            <person name="Scheremetjew M."/>
            <person name="Finn R."/>
            <person name="Kale V."/>
            <person name="Holt S."/>
            <person name="Cochrane G."/>
            <person name="Meng A."/>
            <person name="Brown T."/>
            <person name="Cohen L."/>
        </authorList>
    </citation>
    <scope>NUCLEOTIDE SEQUENCE</scope>
    <source>
        <strain evidence="4">CCMP1594</strain>
    </source>
</reference>
<keyword evidence="3" id="KW-1133">Transmembrane helix</keyword>
<evidence type="ECO:0000256" key="2">
    <source>
        <dbReference type="ARBA" id="ARBA00022737"/>
    </source>
</evidence>
<evidence type="ECO:0000256" key="3">
    <source>
        <dbReference type="SAM" id="Phobius"/>
    </source>
</evidence>
<feature type="transmembrane region" description="Helical" evidence="3">
    <location>
        <begin position="537"/>
        <end position="561"/>
    </location>
</feature>
<dbReference type="SUPFAM" id="SSF50965">
    <property type="entry name" value="Galactose oxidase, central domain"/>
    <property type="match status" value="1"/>
</dbReference>
<dbReference type="AlphaFoldDB" id="A0A7S4GIL9"/>
<feature type="transmembrane region" description="Helical" evidence="3">
    <location>
        <begin position="439"/>
        <end position="457"/>
    </location>
</feature>
<feature type="transmembrane region" description="Helical" evidence="3">
    <location>
        <begin position="477"/>
        <end position="497"/>
    </location>
</feature>
<dbReference type="Pfam" id="PF24681">
    <property type="entry name" value="Kelch_KLHDC2_KLHL20_DRC7"/>
    <property type="match status" value="1"/>
</dbReference>
<evidence type="ECO:0000313" key="4">
    <source>
        <dbReference type="EMBL" id="CAE0838155.1"/>
    </source>
</evidence>
<dbReference type="Gene3D" id="2.120.10.80">
    <property type="entry name" value="Kelch-type beta propeller"/>
    <property type="match status" value="2"/>
</dbReference>
<keyword evidence="3" id="KW-0472">Membrane</keyword>
<dbReference type="InterPro" id="IPR011043">
    <property type="entry name" value="Gal_Oxase/kelch_b-propeller"/>
</dbReference>
<keyword evidence="2" id="KW-0677">Repeat</keyword>
<evidence type="ECO:0000256" key="1">
    <source>
        <dbReference type="ARBA" id="ARBA00022441"/>
    </source>
</evidence>
<protein>
    <submittedName>
        <fullName evidence="4">Uncharacterized protein</fullName>
    </submittedName>
</protein>
<dbReference type="PANTHER" id="PTHR46093:SF3">
    <property type="entry name" value="ACYL-COA-BINDING DOMAIN-CONTAINING PROTEIN 4"/>
    <property type="match status" value="1"/>
</dbReference>
<feature type="transmembrane region" description="Helical" evidence="3">
    <location>
        <begin position="509"/>
        <end position="531"/>
    </location>
</feature>
<accession>A0A7S4GIL9</accession>
<proteinExistence type="predicted"/>
<keyword evidence="3" id="KW-0812">Transmembrane</keyword>
<name>A0A7S4GIL9_9EUGL</name>
<keyword evidence="1" id="KW-0880">Kelch repeat</keyword>
<organism evidence="4">
    <name type="scientific">Eutreptiella gymnastica</name>
    <dbReference type="NCBI Taxonomy" id="73025"/>
    <lineage>
        <taxon>Eukaryota</taxon>
        <taxon>Discoba</taxon>
        <taxon>Euglenozoa</taxon>
        <taxon>Euglenida</taxon>
        <taxon>Spirocuta</taxon>
        <taxon>Euglenophyceae</taxon>
        <taxon>Eutreptiales</taxon>
        <taxon>Eutreptiaceae</taxon>
        <taxon>Eutreptiella</taxon>
    </lineage>
</organism>
<sequence>MSMSRQQAFDGKVAHLNNPERVVWRQLQSGYENTWHVRCAAFHTGCLVVLGHAKEAGSHDFGALELYILQLSSMQWNLVLTTGIPPPCSTCYAAMLVNEDQLLIISASRVAASQSSGASQVHGAVCVAWVSLKTKQWHKLSLSACDVPTTSEFSCVCDGVDVYLFGGVDATCSLRNTVHALNTEAAEWTLLQCTGEAPSPRKGSAMMFVRPGTHFHDGLLEQHPNCTQCYGGPWEALGTCPPGIMVHGGEDQDGDRRDDLYFLCLGTLRWTRLRPHGPPPPALSGHTMILVEGKSAVLFGGKKAVDATSAVLYGGKKRFEESDECYILHPTFWAWKVPLMDGQAPDGRHGHFCFPHPNGAVLFGGCAGGKRFFDVYVLDMVTAGAGRGRRSSLGRAETRQVAPLCPGTEFKSLQDLGGMSPASGSSWCSWGARLCQSTLLAAVVMAFMHWLLTWALTKAVPDYARECRQCHALLPGSYSRTLMLSLMVSMALCWINARDLQRYQFDMERALMLAVHCFIVFALPAFSFIVVTYRQPLLHAIVCLLDFLLQAFVGAAIHVACQPDSEKESGSAPWIPQRPKAD</sequence>
<gene>
    <name evidence="4" type="ORF">EGYM00163_LOCUS49527</name>
</gene>
<dbReference type="InterPro" id="IPR015915">
    <property type="entry name" value="Kelch-typ_b-propeller"/>
</dbReference>
<dbReference type="PANTHER" id="PTHR46093">
    <property type="entry name" value="ACYL-COA-BINDING DOMAIN-CONTAINING PROTEIN 5"/>
    <property type="match status" value="1"/>
</dbReference>